<dbReference type="RefSeq" id="WP_075098341.1">
    <property type="nucleotide sequence ID" value="NZ_MSJL01000003.1"/>
</dbReference>
<proteinExistence type="predicted"/>
<name>A0A1Q8EFM1_STRAI</name>
<dbReference type="AlphaFoldDB" id="A0A1Q8EFM1"/>
<feature type="domain" description="PIN like" evidence="1">
    <location>
        <begin position="25"/>
        <end position="291"/>
    </location>
</feature>
<accession>A0A1Q8EFM1</accession>
<dbReference type="EMBL" id="MSJL01000003">
    <property type="protein sequence ID" value="OLF50597.1"/>
    <property type="molecule type" value="Genomic_DNA"/>
</dbReference>
<dbReference type="OrthoDB" id="2237633at2"/>
<reference evidence="3 5" key="3">
    <citation type="submission" date="2018-06" db="EMBL/GenBank/DDBJ databases">
        <authorList>
            <consortium name="Pathogen Informatics"/>
            <person name="Doyle S."/>
        </authorList>
    </citation>
    <scope>NUCLEOTIDE SEQUENCE [LARGE SCALE GENOMIC DNA]</scope>
    <source>
        <strain evidence="3 5">NCTC12957</strain>
    </source>
</reference>
<sequence length="455" mass="53573">MLRNNKNIIKEYHAVFTKEMIKESLFVLDANCLLFPLKDYIIGDKILTALESIKGRTYIPFITQVEFLENEITVLADRKGNIARSDKAIHEIKDKDKLLNLEIRNHIQNKLFNSIEKVKNEDNMRSLYKKIVKFKKQYFEQIEGVLDKVDDFLQDIEKELLLKKNKIQEQFDWPRYTVIEDIREQLFKWLDSVQLGTAYDSDTLTRYREQIAKRYEKKVSPGFMDLESKKGQVIQLGTQTLERGYSDAVFWLDILDYINSKSFKQYKYLVIVSNETKPDWVINKEPSKLKIDLFTECHEETGLIARKMSIWELLKLTNSATKDEISESKLLAKDYNFSLYGEFYAADNQARMMEKIFEKILSRVDASMFSIPCILSTSDSSWEEQKNSTFDRYIIISDKSSKDYAVGTSLNFLQKLRYIYDLLEQRHAGSSGQLKFSNIENQEQWEEICQKRRVG</sequence>
<reference evidence="4" key="1">
    <citation type="submission" date="2016-12" db="EMBL/GenBank/DDBJ databases">
        <authorList>
            <person name="Gulvik C.A."/>
        </authorList>
    </citation>
    <scope>NUCLEOTIDE SEQUENCE [LARGE SCALE GENOMIC DNA]</scope>
    <source>
        <strain evidence="4">ATCC 51725</strain>
    </source>
</reference>
<gene>
    <name evidence="2" type="ORF">BU200_00810</name>
    <name evidence="3" type="ORF">NCTC12957_00174</name>
</gene>
<dbReference type="InterPro" id="IPR041578">
    <property type="entry name" value="PIN_8"/>
</dbReference>
<evidence type="ECO:0000313" key="3">
    <source>
        <dbReference type="EMBL" id="SUN05338.1"/>
    </source>
</evidence>
<dbReference type="Proteomes" id="UP000255213">
    <property type="component" value="Unassembled WGS sequence"/>
</dbReference>
<keyword evidence="4" id="KW-1185">Reference proteome</keyword>
<organism evidence="2 4">
    <name type="scientific">Streptococcus acidominimus</name>
    <dbReference type="NCBI Taxonomy" id="1326"/>
    <lineage>
        <taxon>Bacteria</taxon>
        <taxon>Bacillati</taxon>
        <taxon>Bacillota</taxon>
        <taxon>Bacilli</taxon>
        <taxon>Lactobacillales</taxon>
        <taxon>Streptococcaceae</taxon>
        <taxon>Streptococcus</taxon>
    </lineage>
</organism>
<dbReference type="Proteomes" id="UP000186437">
    <property type="component" value="Unassembled WGS sequence"/>
</dbReference>
<dbReference type="Pfam" id="PF18476">
    <property type="entry name" value="PIN_8"/>
    <property type="match status" value="1"/>
</dbReference>
<evidence type="ECO:0000313" key="4">
    <source>
        <dbReference type="Proteomes" id="UP000186437"/>
    </source>
</evidence>
<evidence type="ECO:0000313" key="5">
    <source>
        <dbReference type="Proteomes" id="UP000255213"/>
    </source>
</evidence>
<reference evidence="2" key="2">
    <citation type="submission" date="2016-12" db="EMBL/GenBank/DDBJ databases">
        <authorList>
            <person name="Song W.-J."/>
            <person name="Kurnit D.M."/>
        </authorList>
    </citation>
    <scope>NUCLEOTIDE SEQUENCE [LARGE SCALE GENOMIC DNA]</scope>
    <source>
        <strain evidence="2">ATCC 51725</strain>
    </source>
</reference>
<dbReference type="EMBL" id="UHEN01000001">
    <property type="protein sequence ID" value="SUN05338.1"/>
    <property type="molecule type" value="Genomic_DNA"/>
</dbReference>
<evidence type="ECO:0000313" key="2">
    <source>
        <dbReference type="EMBL" id="OLF50597.1"/>
    </source>
</evidence>
<protein>
    <recommendedName>
        <fullName evidence="1">PIN like domain-containing protein</fullName>
    </recommendedName>
</protein>
<evidence type="ECO:0000259" key="1">
    <source>
        <dbReference type="Pfam" id="PF18476"/>
    </source>
</evidence>